<sequence length="53" mass="5614">MQHFPIFLATAGRRIVLSGGGEAALAKLRLLLKTPARITVFAAEPAPEIAAWA</sequence>
<evidence type="ECO:0000313" key="2">
    <source>
        <dbReference type="Proteomes" id="UP000231553"/>
    </source>
</evidence>
<reference evidence="1 2" key="1">
    <citation type="journal article" date="2018" name="Int. J. Syst. Evol. Microbiol.">
        <title>Pseudooceanicola lipolyticus sp. nov., a marine alphaproteobacterium, reclassification of Oceanicola flagellatus as Pseudooceanicola flagellatus comb. nov. and emended description of the genus Pseudooceanicola.</title>
        <authorList>
            <person name="Huang M.-M."/>
            <person name="Guo L.-L."/>
            <person name="Wu Y.-H."/>
            <person name="Lai Q.-L."/>
            <person name="Shao Z.-Z."/>
            <person name="Wang C.-S."/>
            <person name="Wu M."/>
            <person name="Xu X.-W."/>
        </authorList>
    </citation>
    <scope>NUCLEOTIDE SEQUENCE [LARGE SCALE GENOMIC DNA]</scope>
    <source>
        <strain evidence="1 2">157</strain>
    </source>
</reference>
<dbReference type="Gene3D" id="3.40.50.720">
    <property type="entry name" value="NAD(P)-binding Rossmann-like Domain"/>
    <property type="match status" value="1"/>
</dbReference>
<evidence type="ECO:0000313" key="1">
    <source>
        <dbReference type="EMBL" id="PJE33666.1"/>
    </source>
</evidence>
<comment type="caution">
    <text evidence="1">The sequence shown here is derived from an EMBL/GenBank/DDBJ whole genome shotgun (WGS) entry which is preliminary data.</text>
</comment>
<keyword evidence="1" id="KW-0489">Methyltransferase</keyword>
<dbReference type="SUPFAM" id="SSF51735">
    <property type="entry name" value="NAD(P)-binding Rossmann-fold domains"/>
    <property type="match status" value="1"/>
</dbReference>
<accession>A0A2M8ITB2</accession>
<dbReference type="AlphaFoldDB" id="A0A2M8ITB2"/>
<name>A0A2M8ITB2_9RHOB</name>
<gene>
    <name evidence="1" type="ORF">CVM52_25745</name>
</gene>
<dbReference type="Pfam" id="PF13241">
    <property type="entry name" value="NAD_binding_7"/>
    <property type="match status" value="1"/>
</dbReference>
<dbReference type="GO" id="GO:0008168">
    <property type="term" value="F:methyltransferase activity"/>
    <property type="evidence" value="ECO:0007669"/>
    <property type="project" value="UniProtKB-KW"/>
</dbReference>
<feature type="non-terminal residue" evidence="1">
    <location>
        <position position="53"/>
    </location>
</feature>
<dbReference type="InterPro" id="IPR036291">
    <property type="entry name" value="NAD(P)-bd_dom_sf"/>
</dbReference>
<proteinExistence type="predicted"/>
<dbReference type="EMBL" id="PGTB01000344">
    <property type="protein sequence ID" value="PJE33666.1"/>
    <property type="molecule type" value="Genomic_DNA"/>
</dbReference>
<dbReference type="RefSeq" id="WP_276308670.1">
    <property type="nucleotide sequence ID" value="NZ_PGTB01000344.1"/>
</dbReference>
<dbReference type="GO" id="GO:0032259">
    <property type="term" value="P:methylation"/>
    <property type="evidence" value="ECO:0007669"/>
    <property type="project" value="UniProtKB-KW"/>
</dbReference>
<organism evidence="1 2">
    <name type="scientific">Pseudooceanicola lipolyticus</name>
    <dbReference type="NCBI Taxonomy" id="2029104"/>
    <lineage>
        <taxon>Bacteria</taxon>
        <taxon>Pseudomonadati</taxon>
        <taxon>Pseudomonadota</taxon>
        <taxon>Alphaproteobacteria</taxon>
        <taxon>Rhodobacterales</taxon>
        <taxon>Paracoccaceae</taxon>
        <taxon>Pseudooceanicola</taxon>
    </lineage>
</organism>
<keyword evidence="1" id="KW-0808">Transferase</keyword>
<dbReference type="Proteomes" id="UP000231553">
    <property type="component" value="Unassembled WGS sequence"/>
</dbReference>
<protein>
    <submittedName>
        <fullName evidence="1">Uroporphyrinogen-III C-methyltransferase</fullName>
    </submittedName>
</protein>
<keyword evidence="2" id="KW-1185">Reference proteome</keyword>